<keyword evidence="2" id="KW-0732">Signal</keyword>
<feature type="compositionally biased region" description="Gly residues" evidence="1">
    <location>
        <begin position="147"/>
        <end position="156"/>
    </location>
</feature>
<evidence type="ECO:0000256" key="2">
    <source>
        <dbReference type="SAM" id="SignalP"/>
    </source>
</evidence>
<comment type="caution">
    <text evidence="3">The sequence shown here is derived from an EMBL/GenBank/DDBJ whole genome shotgun (WGS) entry which is preliminary data.</text>
</comment>
<feature type="compositionally biased region" description="Basic and acidic residues" evidence="1">
    <location>
        <begin position="187"/>
        <end position="200"/>
    </location>
</feature>
<accession>A0A395SNC3</accession>
<name>A0A395SNC3_FUSSP</name>
<sequence length="376" mass="38456">MKPSQIVYGLYLLLPCACAGVISDTCVAVDILPLITVNKGPGGYENEYVRCYSDLSPGGLTTKIYTITQTCLSINCQPPPLETAPPPGFTHAVIQCDSCNSSHAQIATLTFPSDSMSAYSASGYVVLPALEPPTGGLASATVSPVQGPGGKIGSNGGWRPTDSSDVPIAEDVDTQGGNSVTLEDQDDSNHQEEWHSKVSDETPAQVESPSGEEDSDSKSKGTSAASSEEDEQPDLPAEDAGSDSPGSNTDGQASSSTSLPLEGAAVSGAVSSSDSDDSDYSGEHPVDNTSDSTPGGVSATSNDTFNTPGDGSDASSETNNPQENEDKDIQGGNPEGASGSDAPQEPIMVSNAVLSKTSVFQCVVASVTFMILSTLL</sequence>
<evidence type="ECO:0000313" key="4">
    <source>
        <dbReference type="Proteomes" id="UP000266152"/>
    </source>
</evidence>
<feature type="region of interest" description="Disordered" evidence="1">
    <location>
        <begin position="138"/>
        <end position="344"/>
    </location>
</feature>
<protein>
    <submittedName>
        <fullName evidence="3">Uncharacterized protein</fullName>
    </submittedName>
</protein>
<dbReference type="AlphaFoldDB" id="A0A395SNC3"/>
<feature type="signal peptide" evidence="2">
    <location>
        <begin position="1"/>
        <end position="19"/>
    </location>
</feature>
<proteinExistence type="predicted"/>
<evidence type="ECO:0000313" key="3">
    <source>
        <dbReference type="EMBL" id="RGP73954.1"/>
    </source>
</evidence>
<gene>
    <name evidence="3" type="ORF">FSPOR_1648</name>
</gene>
<feature type="chain" id="PRO_5017225586" evidence="2">
    <location>
        <begin position="20"/>
        <end position="376"/>
    </location>
</feature>
<reference evidence="3 4" key="1">
    <citation type="journal article" date="2018" name="PLoS Pathog.">
        <title>Evolution of structural diversity of trichothecenes, a family of toxins produced by plant pathogenic and entomopathogenic fungi.</title>
        <authorList>
            <person name="Proctor R.H."/>
            <person name="McCormick S.P."/>
            <person name="Kim H.S."/>
            <person name="Cardoza R.E."/>
            <person name="Stanley A.M."/>
            <person name="Lindo L."/>
            <person name="Kelly A."/>
            <person name="Brown D.W."/>
            <person name="Lee T."/>
            <person name="Vaughan M.M."/>
            <person name="Alexander N.J."/>
            <person name="Busman M."/>
            <person name="Gutierrez S."/>
        </authorList>
    </citation>
    <scope>NUCLEOTIDE SEQUENCE [LARGE SCALE GENOMIC DNA]</scope>
    <source>
        <strain evidence="3 4">NRRL 3299</strain>
    </source>
</reference>
<feature type="compositionally biased region" description="Polar residues" evidence="1">
    <location>
        <begin position="244"/>
        <end position="259"/>
    </location>
</feature>
<feature type="compositionally biased region" description="Low complexity" evidence="1">
    <location>
        <begin position="263"/>
        <end position="273"/>
    </location>
</feature>
<evidence type="ECO:0000256" key="1">
    <source>
        <dbReference type="SAM" id="MobiDB-lite"/>
    </source>
</evidence>
<organism evidence="3 4">
    <name type="scientific">Fusarium sporotrichioides</name>
    <dbReference type="NCBI Taxonomy" id="5514"/>
    <lineage>
        <taxon>Eukaryota</taxon>
        <taxon>Fungi</taxon>
        <taxon>Dikarya</taxon>
        <taxon>Ascomycota</taxon>
        <taxon>Pezizomycotina</taxon>
        <taxon>Sordariomycetes</taxon>
        <taxon>Hypocreomycetidae</taxon>
        <taxon>Hypocreales</taxon>
        <taxon>Nectriaceae</taxon>
        <taxon>Fusarium</taxon>
    </lineage>
</organism>
<dbReference type="Proteomes" id="UP000266152">
    <property type="component" value="Unassembled WGS sequence"/>
</dbReference>
<keyword evidence="4" id="KW-1185">Reference proteome</keyword>
<dbReference type="STRING" id="5514.A0A395SNC3"/>
<feature type="compositionally biased region" description="Acidic residues" evidence="1">
    <location>
        <begin position="227"/>
        <end position="241"/>
    </location>
</feature>
<feature type="compositionally biased region" description="Polar residues" evidence="1">
    <location>
        <begin position="287"/>
        <end position="322"/>
    </location>
</feature>
<dbReference type="EMBL" id="PXOF01000023">
    <property type="protein sequence ID" value="RGP73954.1"/>
    <property type="molecule type" value="Genomic_DNA"/>
</dbReference>